<evidence type="ECO:0000313" key="1">
    <source>
        <dbReference type="EMBL" id="AUG85092.1"/>
    </source>
</evidence>
<gene>
    <name evidence="1" type="ORF">CETO_85</name>
</gene>
<reference evidence="1 2" key="1">
    <citation type="submission" date="2017-12" db="EMBL/GenBank/DDBJ databases">
        <authorList>
            <person name="Lestochi C.V."/>
            <person name="Miller K.C."/>
            <person name="Miller J.S."/>
            <person name="Stanton M.L."/>
            <person name="Broussard G.W."/>
        </authorList>
    </citation>
    <scope>NUCLEOTIDE SEQUENCE [LARGE SCALE GENOMIC DNA]</scope>
</reference>
<accession>A0A2H5BGH3</accession>
<keyword evidence="2" id="KW-1185">Reference proteome</keyword>
<sequence>MSPFVWNINLLIFWRLAWLEKQSGKVVMDGWGNIGRLYYRKQTDPVGFYIKPLGKKIKNLIAKD</sequence>
<protein>
    <submittedName>
        <fullName evidence="1">Uncharacterized protein</fullName>
    </submittedName>
</protein>
<proteinExistence type="predicted"/>
<dbReference type="EMBL" id="MG649966">
    <property type="protein sequence ID" value="AUG85092.1"/>
    <property type="molecule type" value="Genomic_DNA"/>
</dbReference>
<organism evidence="1 2">
    <name type="scientific">Vibrio phage Ceto</name>
    <dbReference type="NCBI Taxonomy" id="2570300"/>
    <lineage>
        <taxon>Viruses</taxon>
        <taxon>Duplodnaviria</taxon>
        <taxon>Heunggongvirae</taxon>
        <taxon>Uroviricota</taxon>
        <taxon>Caudoviricetes</taxon>
        <taxon>Demerecviridae</taxon>
        <taxon>Ermolyevavirinae</taxon>
        <taxon>Cetovirus</taxon>
        <taxon>Cetovirus ceto</taxon>
    </lineage>
</organism>
<dbReference type="Proteomes" id="UP000240819">
    <property type="component" value="Segment"/>
</dbReference>
<evidence type="ECO:0000313" key="2">
    <source>
        <dbReference type="Proteomes" id="UP000240819"/>
    </source>
</evidence>
<name>A0A2H5BGH3_9CAUD</name>